<dbReference type="Pfam" id="PF22660">
    <property type="entry name" value="RS_preATP-grasp-like"/>
    <property type="match status" value="1"/>
</dbReference>
<name>A0A2W5FK22_9BACT</name>
<dbReference type="GO" id="GO:0005524">
    <property type="term" value="F:ATP binding"/>
    <property type="evidence" value="ECO:0007669"/>
    <property type="project" value="UniProtKB-UniRule"/>
</dbReference>
<dbReference type="FunFam" id="3.30.470.20:FF:000029">
    <property type="entry name" value="N5-carboxyaminoimidazole ribonucleotide synthase"/>
    <property type="match status" value="1"/>
</dbReference>
<dbReference type="InterPro" id="IPR003135">
    <property type="entry name" value="ATP-grasp_carboxylate-amine"/>
</dbReference>
<comment type="function">
    <text evidence="5">Catalyzes the ATP-dependent conversion of 5-aminoimidazole ribonucleotide (AIR) and HCO(3)(-) to N5-carboxyaminoimidazole ribonucleotide (N5-CAIR).</text>
</comment>
<dbReference type="AlphaFoldDB" id="A0A2W5FK22"/>
<keyword evidence="3 5" id="KW-0658">Purine biosynthesis</keyword>
<feature type="binding site" evidence="5">
    <location>
        <begin position="180"/>
        <end position="183"/>
    </location>
    <ligand>
        <name>ATP</name>
        <dbReference type="ChEBI" id="CHEBI:30616"/>
    </ligand>
</feature>
<feature type="binding site" evidence="5">
    <location>
        <position position="145"/>
    </location>
    <ligand>
        <name>ATP</name>
        <dbReference type="ChEBI" id="CHEBI:30616"/>
    </ligand>
</feature>
<dbReference type="EC" id="6.3.4.18" evidence="5 6"/>
<dbReference type="GO" id="GO:0005829">
    <property type="term" value="C:cytosol"/>
    <property type="evidence" value="ECO:0007669"/>
    <property type="project" value="TreeGrafter"/>
</dbReference>
<feature type="binding site" evidence="5">
    <location>
        <position position="188"/>
    </location>
    <ligand>
        <name>ATP</name>
        <dbReference type="ChEBI" id="CHEBI:30616"/>
    </ligand>
</feature>
<accession>A0A2W5FK22</accession>
<dbReference type="NCBIfam" id="NF004679">
    <property type="entry name" value="PRK06019.1-5"/>
    <property type="match status" value="1"/>
</dbReference>
<dbReference type="Gene3D" id="3.30.1490.20">
    <property type="entry name" value="ATP-grasp fold, A domain"/>
    <property type="match status" value="1"/>
</dbReference>
<evidence type="ECO:0000313" key="9">
    <source>
        <dbReference type="Proteomes" id="UP000249739"/>
    </source>
</evidence>
<dbReference type="EMBL" id="QFOT01000151">
    <property type="protein sequence ID" value="PZP54140.1"/>
    <property type="molecule type" value="Genomic_DNA"/>
</dbReference>
<feature type="binding site" evidence="5">
    <location>
        <position position="104"/>
    </location>
    <ligand>
        <name>ATP</name>
        <dbReference type="ChEBI" id="CHEBI:30616"/>
    </ligand>
</feature>
<evidence type="ECO:0000256" key="6">
    <source>
        <dbReference type="RuleBase" id="RU361200"/>
    </source>
</evidence>
<dbReference type="PANTHER" id="PTHR11609">
    <property type="entry name" value="PURINE BIOSYNTHESIS PROTEIN 6/7, PUR6/7"/>
    <property type="match status" value="1"/>
</dbReference>
<sequence>MKHRPKTIGIIGGGQLGRMSAMAAARLGIQTHIYTPEKDSPASHVAAKTIIGEYGDKKALLDFAKGVDVISYEFENIPVDTIKALKRARLVFPDANVLEISQHRLSEKQFLNDCFIPTAKWAPAVNPEDIEATLEKWGVKSCIIKTTRLGYDGKGQIKFKLGDDAKAAWQALKSKENIIEEIIDFTCEISVIIARDRFGESVIYDPVLNDHKNHILSKTTAPAPISDAIAKKAKQYIKRVADNLDLTGVLALELFLTKDGKLIANEMAPRPHNSGHWTIDACAVSQFENHVRSVCGMPVGSAKRHSDAIMLNLIGDDINLIPEYLDKPNACIHLYGKKESRPGRKMGHINLLKPKREKK</sequence>
<keyword evidence="2 5" id="KW-0547">Nucleotide-binding</keyword>
<keyword evidence="4 5" id="KW-0067">ATP-binding</keyword>
<dbReference type="GO" id="GO:0004638">
    <property type="term" value="F:phosphoribosylaminoimidazole carboxylase activity"/>
    <property type="evidence" value="ECO:0007669"/>
    <property type="project" value="InterPro"/>
</dbReference>
<feature type="domain" description="ATP-grasp" evidence="7">
    <location>
        <begin position="108"/>
        <end position="295"/>
    </location>
</feature>
<proteinExistence type="inferred from homology"/>
<feature type="binding site" evidence="5">
    <location>
        <begin position="150"/>
        <end position="156"/>
    </location>
    <ligand>
        <name>ATP</name>
        <dbReference type="ChEBI" id="CHEBI:30616"/>
    </ligand>
</feature>
<dbReference type="PANTHER" id="PTHR11609:SF5">
    <property type="entry name" value="PHOSPHORIBOSYLAMINOIMIDAZOLE CARBOXYLASE"/>
    <property type="match status" value="1"/>
</dbReference>
<dbReference type="PROSITE" id="PS50975">
    <property type="entry name" value="ATP_GRASP"/>
    <property type="match status" value="1"/>
</dbReference>
<dbReference type="InterPro" id="IPR029752">
    <property type="entry name" value="D-isomer_DH_CS1"/>
</dbReference>
<dbReference type="Pfam" id="PF17769">
    <property type="entry name" value="PurK_C"/>
    <property type="match status" value="1"/>
</dbReference>
<dbReference type="SUPFAM" id="SSF52440">
    <property type="entry name" value="PreATP-grasp domain"/>
    <property type="match status" value="1"/>
</dbReference>
<organism evidence="8 9">
    <name type="scientific">Micavibrio aeruginosavorus</name>
    <dbReference type="NCBI Taxonomy" id="349221"/>
    <lineage>
        <taxon>Bacteria</taxon>
        <taxon>Pseudomonadati</taxon>
        <taxon>Bdellovibrionota</taxon>
        <taxon>Bdellovibrionia</taxon>
        <taxon>Bdellovibrionales</taxon>
        <taxon>Pseudobdellovibrionaceae</taxon>
        <taxon>Micavibrio</taxon>
    </lineage>
</organism>
<dbReference type="Gene3D" id="3.40.50.20">
    <property type="match status" value="1"/>
</dbReference>
<feature type="binding site" evidence="5">
    <location>
        <begin position="265"/>
        <end position="266"/>
    </location>
    <ligand>
        <name>ATP</name>
        <dbReference type="ChEBI" id="CHEBI:30616"/>
    </ligand>
</feature>
<evidence type="ECO:0000256" key="3">
    <source>
        <dbReference type="ARBA" id="ARBA00022755"/>
    </source>
</evidence>
<dbReference type="UniPathway" id="UPA00074">
    <property type="reaction ID" value="UER00942"/>
</dbReference>
<dbReference type="GO" id="GO:0034028">
    <property type="term" value="F:5-(carboxyamino)imidazole ribonucleotide synthase activity"/>
    <property type="evidence" value="ECO:0007669"/>
    <property type="project" value="UniProtKB-UniRule"/>
</dbReference>
<comment type="pathway">
    <text evidence="5 6">Purine metabolism; IMP biosynthesis via de novo pathway; 5-amino-1-(5-phospho-D-ribosyl)imidazole-4-carboxylate from 5-amino-1-(5-phospho-D-ribosyl)imidazole (N5-CAIR route): step 1/2.</text>
</comment>
<gene>
    <name evidence="5 6" type="primary">purK</name>
    <name evidence="8" type="ORF">DI586_10270</name>
</gene>
<dbReference type="SUPFAM" id="SSF51246">
    <property type="entry name" value="Rudiment single hybrid motif"/>
    <property type="match status" value="1"/>
</dbReference>
<dbReference type="NCBIfam" id="NF004675">
    <property type="entry name" value="PRK06019.1-1"/>
    <property type="match status" value="1"/>
</dbReference>
<dbReference type="Pfam" id="PF02222">
    <property type="entry name" value="ATP-grasp"/>
    <property type="match status" value="1"/>
</dbReference>
<comment type="catalytic activity">
    <reaction evidence="5 6">
        <text>5-amino-1-(5-phospho-beta-D-ribosyl)imidazole + hydrogencarbonate + ATP = 5-carboxyamino-1-(5-phospho-D-ribosyl)imidazole + ADP + phosphate + 2 H(+)</text>
        <dbReference type="Rhea" id="RHEA:19317"/>
        <dbReference type="ChEBI" id="CHEBI:15378"/>
        <dbReference type="ChEBI" id="CHEBI:17544"/>
        <dbReference type="ChEBI" id="CHEBI:30616"/>
        <dbReference type="ChEBI" id="CHEBI:43474"/>
        <dbReference type="ChEBI" id="CHEBI:58730"/>
        <dbReference type="ChEBI" id="CHEBI:137981"/>
        <dbReference type="ChEBI" id="CHEBI:456216"/>
        <dbReference type="EC" id="6.3.4.18"/>
    </reaction>
</comment>
<keyword evidence="1 5" id="KW-0436">Ligase</keyword>
<dbReference type="Gene3D" id="3.30.470.20">
    <property type="entry name" value="ATP-grasp fold, B domain"/>
    <property type="match status" value="1"/>
</dbReference>
<dbReference type="GO" id="GO:0046872">
    <property type="term" value="F:metal ion binding"/>
    <property type="evidence" value="ECO:0007669"/>
    <property type="project" value="InterPro"/>
</dbReference>
<protein>
    <recommendedName>
        <fullName evidence="5 6">N5-carboxyaminoimidazole ribonucleotide synthase</fullName>
        <shortName evidence="5 6">N5-CAIR synthase</shortName>
        <ecNumber evidence="5 6">6.3.4.18</ecNumber>
    </recommendedName>
    <alternativeName>
        <fullName evidence="5 6">5-(carboxyamino)imidazole ribonucleotide synthetase</fullName>
    </alternativeName>
</protein>
<dbReference type="InterPro" id="IPR005875">
    <property type="entry name" value="PurK"/>
</dbReference>
<dbReference type="InterPro" id="IPR054350">
    <property type="entry name" value="PurT/PurK_preATP-grasp"/>
</dbReference>
<evidence type="ECO:0000256" key="1">
    <source>
        <dbReference type="ARBA" id="ARBA00022598"/>
    </source>
</evidence>
<dbReference type="Proteomes" id="UP000249739">
    <property type="component" value="Unassembled WGS sequence"/>
</dbReference>
<dbReference type="NCBIfam" id="TIGR01161">
    <property type="entry name" value="purK"/>
    <property type="match status" value="1"/>
</dbReference>
<dbReference type="InterPro" id="IPR011054">
    <property type="entry name" value="Rudment_hybrid_motif"/>
</dbReference>
<dbReference type="InterPro" id="IPR016185">
    <property type="entry name" value="PreATP-grasp_dom_sf"/>
</dbReference>
<dbReference type="InterPro" id="IPR040686">
    <property type="entry name" value="PurK_C"/>
</dbReference>
<comment type="caution">
    <text evidence="8">The sequence shown here is derived from an EMBL/GenBank/DDBJ whole genome shotgun (WGS) entry which is preliminary data.</text>
</comment>
<comment type="similarity">
    <text evidence="5 6">Belongs to the PurK/PurT family.</text>
</comment>
<dbReference type="NCBIfam" id="NF004676">
    <property type="entry name" value="PRK06019.1-2"/>
    <property type="match status" value="1"/>
</dbReference>
<evidence type="ECO:0000259" key="7">
    <source>
        <dbReference type="PROSITE" id="PS50975"/>
    </source>
</evidence>
<dbReference type="SUPFAM" id="SSF56059">
    <property type="entry name" value="Glutathione synthetase ATP-binding domain-like"/>
    <property type="match status" value="1"/>
</dbReference>
<dbReference type="HAMAP" id="MF_01928">
    <property type="entry name" value="PurK"/>
    <property type="match status" value="1"/>
</dbReference>
<evidence type="ECO:0000256" key="5">
    <source>
        <dbReference type="HAMAP-Rule" id="MF_01928"/>
    </source>
</evidence>
<evidence type="ECO:0000313" key="8">
    <source>
        <dbReference type="EMBL" id="PZP54140.1"/>
    </source>
</evidence>
<dbReference type="InterPro" id="IPR013815">
    <property type="entry name" value="ATP_grasp_subdomain_1"/>
</dbReference>
<dbReference type="FunFam" id="3.40.50.20:FF:000016">
    <property type="entry name" value="N5-carboxyaminoimidazole ribonucleotide synthase"/>
    <property type="match status" value="1"/>
</dbReference>
<comment type="function">
    <text evidence="6">Catalyzes the ATP-dependent conversion of 5-aminoimidazole ribonucleotide (AIR) and HCO(3)- to N5-carboxyaminoimidazole ribonucleotide (N5-CAIR).</text>
</comment>
<dbReference type="InterPro" id="IPR011761">
    <property type="entry name" value="ATP-grasp"/>
</dbReference>
<dbReference type="GO" id="GO:0006189">
    <property type="term" value="P:'de novo' IMP biosynthetic process"/>
    <property type="evidence" value="ECO:0007669"/>
    <property type="project" value="UniProtKB-UniRule"/>
</dbReference>
<comment type="subunit">
    <text evidence="5 6">Homodimer.</text>
</comment>
<dbReference type="PROSITE" id="PS00065">
    <property type="entry name" value="D_2_HYDROXYACID_DH_1"/>
    <property type="match status" value="1"/>
</dbReference>
<evidence type="ECO:0000256" key="4">
    <source>
        <dbReference type="ARBA" id="ARBA00022840"/>
    </source>
</evidence>
<reference evidence="8 9" key="1">
    <citation type="submission" date="2017-08" db="EMBL/GenBank/DDBJ databases">
        <title>Infants hospitalized years apart are colonized by the same room-sourced microbial strains.</title>
        <authorList>
            <person name="Brooks B."/>
            <person name="Olm M.R."/>
            <person name="Firek B.A."/>
            <person name="Baker R."/>
            <person name="Thomas B.C."/>
            <person name="Morowitz M.J."/>
            <person name="Banfield J.F."/>
        </authorList>
    </citation>
    <scope>NUCLEOTIDE SEQUENCE [LARGE SCALE GENOMIC DNA]</scope>
    <source>
        <strain evidence="8">S2_006_000_R2_64</strain>
    </source>
</reference>
<feature type="binding site" evidence="5">
    <location>
        <position position="211"/>
    </location>
    <ligand>
        <name>ATP</name>
        <dbReference type="ChEBI" id="CHEBI:30616"/>
    </ligand>
</feature>
<evidence type="ECO:0000256" key="2">
    <source>
        <dbReference type="ARBA" id="ARBA00022741"/>
    </source>
</evidence>